<gene>
    <name evidence="5" type="ORF">SAMN02745136_03388</name>
</gene>
<dbReference type="AlphaFoldDB" id="A0A1M6VEU9"/>
<evidence type="ECO:0000256" key="3">
    <source>
        <dbReference type="ARBA" id="ARBA00022691"/>
    </source>
</evidence>
<keyword evidence="2 5" id="KW-0808">Transferase</keyword>
<dbReference type="EMBL" id="FRAC01000017">
    <property type="protein sequence ID" value="SHK79911.1"/>
    <property type="molecule type" value="Genomic_DNA"/>
</dbReference>
<dbReference type="GO" id="GO:0008168">
    <property type="term" value="F:methyltransferase activity"/>
    <property type="evidence" value="ECO:0007669"/>
    <property type="project" value="UniProtKB-KW"/>
</dbReference>
<evidence type="ECO:0000313" key="5">
    <source>
        <dbReference type="EMBL" id="SHK79911.1"/>
    </source>
</evidence>
<dbReference type="SUPFAM" id="SSF53335">
    <property type="entry name" value="S-adenosyl-L-methionine-dependent methyltransferases"/>
    <property type="match status" value="1"/>
</dbReference>
<dbReference type="PANTHER" id="PTHR43464:SF19">
    <property type="entry name" value="UBIQUINONE BIOSYNTHESIS O-METHYLTRANSFERASE, MITOCHONDRIAL"/>
    <property type="match status" value="1"/>
</dbReference>
<feature type="domain" description="Methyltransferase" evidence="4">
    <location>
        <begin position="72"/>
        <end position="165"/>
    </location>
</feature>
<dbReference type="InterPro" id="IPR029063">
    <property type="entry name" value="SAM-dependent_MTases_sf"/>
</dbReference>
<keyword evidence="6" id="KW-1185">Reference proteome</keyword>
<dbReference type="OrthoDB" id="5522265at2"/>
<dbReference type="Gene3D" id="2.20.25.110">
    <property type="entry name" value="S-adenosyl-L-methionine-dependent methyltransferases"/>
    <property type="match status" value="1"/>
</dbReference>
<evidence type="ECO:0000256" key="1">
    <source>
        <dbReference type="ARBA" id="ARBA00022603"/>
    </source>
</evidence>
<dbReference type="Pfam" id="PF13649">
    <property type="entry name" value="Methyltransf_25"/>
    <property type="match status" value="1"/>
</dbReference>
<evidence type="ECO:0000259" key="4">
    <source>
        <dbReference type="Pfam" id="PF13649"/>
    </source>
</evidence>
<organism evidence="5 6">
    <name type="scientific">Anaerocolumna jejuensis DSM 15929</name>
    <dbReference type="NCBI Taxonomy" id="1121322"/>
    <lineage>
        <taxon>Bacteria</taxon>
        <taxon>Bacillati</taxon>
        <taxon>Bacillota</taxon>
        <taxon>Clostridia</taxon>
        <taxon>Lachnospirales</taxon>
        <taxon>Lachnospiraceae</taxon>
        <taxon>Anaerocolumna</taxon>
    </lineage>
</organism>
<proteinExistence type="predicted"/>
<name>A0A1M6VEU9_9FIRM</name>
<dbReference type="STRING" id="1121322.SAMN02745136_03388"/>
<dbReference type="CDD" id="cd02440">
    <property type="entry name" value="AdoMet_MTases"/>
    <property type="match status" value="1"/>
</dbReference>
<dbReference type="RefSeq" id="WP_073278060.1">
    <property type="nucleotide sequence ID" value="NZ_FRAC01000017.1"/>
</dbReference>
<dbReference type="InterPro" id="IPR041698">
    <property type="entry name" value="Methyltransf_25"/>
</dbReference>
<dbReference type="GO" id="GO:0032259">
    <property type="term" value="P:methylation"/>
    <property type="evidence" value="ECO:0007669"/>
    <property type="project" value="UniProtKB-KW"/>
</dbReference>
<dbReference type="Proteomes" id="UP000184386">
    <property type="component" value="Unassembled WGS sequence"/>
</dbReference>
<sequence>MYQRILEFLKEKPALYTPGTAPFWNDPHISKGMLEAHLAPDVDGASRKHGFIKESVGWIADSFAPYSERALLDLGCGPGIYTQLFSKAGFAVTGIDFSERSIEYASQQAAAAGLPVHYRCGNYLEIHEQDAFDVVTLIYCDFGVLAPADRKSLLLKIRKALKNGGTLILDAWTKGYLKNFSEGRNVDYCDNGFWSENPYMCIQSNYLYPDTGNYPDTANYLEQYIVATEDACQCYNNWNQIYTMQSLKEELAEAGFSSIVFYDNVAGKPYTGLGDTICAAAKKSQ</sequence>
<evidence type="ECO:0000313" key="6">
    <source>
        <dbReference type="Proteomes" id="UP000184386"/>
    </source>
</evidence>
<reference evidence="5 6" key="1">
    <citation type="submission" date="2016-11" db="EMBL/GenBank/DDBJ databases">
        <authorList>
            <person name="Jaros S."/>
            <person name="Januszkiewicz K."/>
            <person name="Wedrychowicz H."/>
        </authorList>
    </citation>
    <scope>NUCLEOTIDE SEQUENCE [LARGE SCALE GENOMIC DNA]</scope>
    <source>
        <strain evidence="5 6">DSM 15929</strain>
    </source>
</reference>
<keyword evidence="3" id="KW-0949">S-adenosyl-L-methionine</keyword>
<keyword evidence="1 5" id="KW-0489">Methyltransferase</keyword>
<accession>A0A1M6VEU9</accession>
<dbReference type="PANTHER" id="PTHR43464">
    <property type="entry name" value="METHYLTRANSFERASE"/>
    <property type="match status" value="1"/>
</dbReference>
<dbReference type="Gene3D" id="3.40.50.150">
    <property type="entry name" value="Vaccinia Virus protein VP39"/>
    <property type="match status" value="1"/>
</dbReference>
<protein>
    <submittedName>
        <fullName evidence="5">Methyltransferase domain-containing protein</fullName>
    </submittedName>
</protein>
<evidence type="ECO:0000256" key="2">
    <source>
        <dbReference type="ARBA" id="ARBA00022679"/>
    </source>
</evidence>